<evidence type="ECO:0000256" key="2">
    <source>
        <dbReference type="ARBA" id="ARBA00023125"/>
    </source>
</evidence>
<evidence type="ECO:0000259" key="4">
    <source>
        <dbReference type="PROSITE" id="PS01124"/>
    </source>
</evidence>
<keyword evidence="1" id="KW-0805">Transcription regulation</keyword>
<evidence type="ECO:0000313" key="5">
    <source>
        <dbReference type="EMBL" id="TRL34028.1"/>
    </source>
</evidence>
<dbReference type="PANTHER" id="PTHR46796:SF12">
    <property type="entry name" value="HTH-TYPE DNA-BINDING TRANSCRIPTIONAL ACTIVATOR EUTR"/>
    <property type="match status" value="1"/>
</dbReference>
<dbReference type="Pfam" id="PF12833">
    <property type="entry name" value="HTH_18"/>
    <property type="match status" value="1"/>
</dbReference>
<name>A0A549SWW2_9HYPH</name>
<reference evidence="5 6" key="1">
    <citation type="submission" date="2019-07" db="EMBL/GenBank/DDBJ databases">
        <title>Ln-dependent methylotrophs.</title>
        <authorList>
            <person name="Tani A."/>
        </authorList>
    </citation>
    <scope>NUCLEOTIDE SEQUENCE [LARGE SCALE GENOMIC DNA]</scope>
    <source>
        <strain evidence="5 6">SM12</strain>
    </source>
</reference>
<keyword evidence="6" id="KW-1185">Reference proteome</keyword>
<accession>A0A549SWW2</accession>
<dbReference type="Gene3D" id="1.10.10.60">
    <property type="entry name" value="Homeodomain-like"/>
    <property type="match status" value="1"/>
</dbReference>
<dbReference type="GO" id="GO:0043565">
    <property type="term" value="F:sequence-specific DNA binding"/>
    <property type="evidence" value="ECO:0007669"/>
    <property type="project" value="InterPro"/>
</dbReference>
<dbReference type="InterPro" id="IPR009057">
    <property type="entry name" value="Homeodomain-like_sf"/>
</dbReference>
<dbReference type="InterPro" id="IPR018060">
    <property type="entry name" value="HTH_AraC"/>
</dbReference>
<dbReference type="Proteomes" id="UP000316801">
    <property type="component" value="Unassembled WGS sequence"/>
</dbReference>
<feature type="domain" description="HTH araC/xylS-type" evidence="4">
    <location>
        <begin position="222"/>
        <end position="325"/>
    </location>
</feature>
<evidence type="ECO:0000256" key="3">
    <source>
        <dbReference type="ARBA" id="ARBA00023163"/>
    </source>
</evidence>
<proteinExistence type="predicted"/>
<dbReference type="GO" id="GO:0003700">
    <property type="term" value="F:DNA-binding transcription factor activity"/>
    <property type="evidence" value="ECO:0007669"/>
    <property type="project" value="InterPro"/>
</dbReference>
<dbReference type="EMBL" id="VJMG01000076">
    <property type="protein sequence ID" value="TRL34028.1"/>
    <property type="molecule type" value="Genomic_DNA"/>
</dbReference>
<dbReference type="PROSITE" id="PS01124">
    <property type="entry name" value="HTH_ARAC_FAMILY_2"/>
    <property type="match status" value="1"/>
</dbReference>
<organism evidence="5 6">
    <name type="scientific">Rhizobium straminoryzae</name>
    <dbReference type="NCBI Taxonomy" id="1387186"/>
    <lineage>
        <taxon>Bacteria</taxon>
        <taxon>Pseudomonadati</taxon>
        <taxon>Pseudomonadota</taxon>
        <taxon>Alphaproteobacteria</taxon>
        <taxon>Hyphomicrobiales</taxon>
        <taxon>Rhizobiaceae</taxon>
        <taxon>Rhizobium/Agrobacterium group</taxon>
        <taxon>Rhizobium</taxon>
    </lineage>
</organism>
<sequence length="342" mass="38384">MASAFDIRADSQRQQFSAHKVNSIDDAMLVMPGWNMDLLQMSPGRITYSLSMTQLDTIQIFHERTDKTLLKRGLSWPGSLVLSFVLNAEGNGWLSGHEVDPEISLMVDGQFLPEILTPHTLDLVYIAIDRQWLADQLGQRGHERLAGYIRAYASIAMWHSQAPAFASLFSQLLSTPNGTRPPHKGSVESSARDFVTDILLTVITSARKIEAVSDTNNKLTIDKARRLMFRDISELPTVSEVAAHLGISRRHLQTCFNNSVGLPATEFIRAERLNMVRKALIRSRRENRHVVIGDIAAQWGFWHLSRFAADYREMFAELPSETLRPGESLVGRSKTQDASQNG</sequence>
<dbReference type="AlphaFoldDB" id="A0A549SWW2"/>
<gene>
    <name evidence="5" type="ORF">FNA46_22260</name>
</gene>
<dbReference type="RefSeq" id="WP_143127415.1">
    <property type="nucleotide sequence ID" value="NZ_VJMG01000076.1"/>
</dbReference>
<protein>
    <submittedName>
        <fullName evidence="5">Helix-turn-helix domain-containing protein</fullName>
    </submittedName>
</protein>
<dbReference type="PANTHER" id="PTHR46796">
    <property type="entry name" value="HTH-TYPE TRANSCRIPTIONAL ACTIVATOR RHAS-RELATED"/>
    <property type="match status" value="1"/>
</dbReference>
<evidence type="ECO:0000256" key="1">
    <source>
        <dbReference type="ARBA" id="ARBA00023015"/>
    </source>
</evidence>
<dbReference type="SMART" id="SM00342">
    <property type="entry name" value="HTH_ARAC"/>
    <property type="match status" value="1"/>
</dbReference>
<evidence type="ECO:0000313" key="6">
    <source>
        <dbReference type="Proteomes" id="UP000316801"/>
    </source>
</evidence>
<keyword evidence="2" id="KW-0238">DNA-binding</keyword>
<dbReference type="InterPro" id="IPR050204">
    <property type="entry name" value="AraC_XylS_family_regulators"/>
</dbReference>
<comment type="caution">
    <text evidence="5">The sequence shown here is derived from an EMBL/GenBank/DDBJ whole genome shotgun (WGS) entry which is preliminary data.</text>
</comment>
<dbReference type="SUPFAM" id="SSF46689">
    <property type="entry name" value="Homeodomain-like"/>
    <property type="match status" value="1"/>
</dbReference>
<keyword evidence="3" id="KW-0804">Transcription</keyword>